<reference evidence="2 3" key="1">
    <citation type="submission" date="2023-03" db="EMBL/GenBank/DDBJ databases">
        <title>Thalassotalea loyana LMG 22536T draft genome sequence.</title>
        <authorList>
            <person name="Sawabe T."/>
        </authorList>
    </citation>
    <scope>NUCLEOTIDE SEQUENCE [LARGE SCALE GENOMIC DNA]</scope>
    <source>
        <strain evidence="2 3">LMG 22536</strain>
    </source>
</reference>
<accession>A0ABQ6HE38</accession>
<keyword evidence="3" id="KW-1185">Reference proteome</keyword>
<dbReference type="EMBL" id="BSSV01000002">
    <property type="protein sequence ID" value="GLX85015.1"/>
    <property type="molecule type" value="Genomic_DNA"/>
</dbReference>
<comment type="caution">
    <text evidence="2">The sequence shown here is derived from an EMBL/GenBank/DDBJ whole genome shotgun (WGS) entry which is preliminary data.</text>
</comment>
<dbReference type="SUPFAM" id="SSF63829">
    <property type="entry name" value="Calcium-dependent phosphotriesterase"/>
    <property type="match status" value="1"/>
</dbReference>
<dbReference type="Gene3D" id="2.120.10.30">
    <property type="entry name" value="TolB, C-terminal domain"/>
    <property type="match status" value="2"/>
</dbReference>
<dbReference type="Proteomes" id="UP001157134">
    <property type="component" value="Unassembled WGS sequence"/>
</dbReference>
<dbReference type="InterPro" id="IPR013658">
    <property type="entry name" value="SGL"/>
</dbReference>
<dbReference type="InterPro" id="IPR051262">
    <property type="entry name" value="SMP-30/CGR1_Lactonase"/>
</dbReference>
<feature type="domain" description="SMP-30/Gluconolactonase/LRE-like region" evidence="1">
    <location>
        <begin position="29"/>
        <end position="337"/>
    </location>
</feature>
<dbReference type="InterPro" id="IPR011042">
    <property type="entry name" value="6-blade_b-propeller_TolB-like"/>
</dbReference>
<name>A0ABQ6HE38_9GAMM</name>
<organism evidence="2 3">
    <name type="scientific">Thalassotalea loyana</name>
    <dbReference type="NCBI Taxonomy" id="280483"/>
    <lineage>
        <taxon>Bacteria</taxon>
        <taxon>Pseudomonadati</taxon>
        <taxon>Pseudomonadota</taxon>
        <taxon>Gammaproteobacteria</taxon>
        <taxon>Alteromonadales</taxon>
        <taxon>Colwelliaceae</taxon>
        <taxon>Thalassotalea</taxon>
    </lineage>
</organism>
<evidence type="ECO:0000313" key="2">
    <source>
        <dbReference type="EMBL" id="GLX85015.1"/>
    </source>
</evidence>
<dbReference type="PANTHER" id="PTHR47572">
    <property type="entry name" value="LIPOPROTEIN-RELATED"/>
    <property type="match status" value="1"/>
</dbReference>
<sequence length="359" mass="38772">MPLEKQVTLTDSTFFHGDYQLISDSLEYPEGPVYMADGSVLLVDIKAQTLVKVAADGTKTVVANTGGGPNGLAIGPDGCAYICNCGGFTWMPVPVPAKDQVLQIGTTQPTDYTGGLIQKVDLTSGKVTTLYTEASKVRRLNMQTMQWQIETIDTPFQLKGPDDIVFDELGNFWFTDWGKSRELDRDITGIYYAKADGSEVTQMIFPLNAPNGIALSPDGKRLYTVETYTGQVLYWELSAPGQIKPNPASIDGTYSLYKFGGQAIFDSMAVDTEGNLYIASMLPYGNNPMSNGGISVISPKGELIEYIEIVRPDGKFAPLPSNICFGGEDLKTAFITLGASGALVKIDTTIAGLKLEYNG</sequence>
<protein>
    <recommendedName>
        <fullName evidence="1">SMP-30/Gluconolactonase/LRE-like region domain-containing protein</fullName>
    </recommendedName>
</protein>
<evidence type="ECO:0000259" key="1">
    <source>
        <dbReference type="Pfam" id="PF08450"/>
    </source>
</evidence>
<dbReference type="PANTHER" id="PTHR47572:SF5">
    <property type="entry name" value="BLR2277 PROTEIN"/>
    <property type="match status" value="1"/>
</dbReference>
<dbReference type="RefSeq" id="WP_284296731.1">
    <property type="nucleotide sequence ID" value="NZ_BSSV01000002.1"/>
</dbReference>
<gene>
    <name evidence="2" type="ORF">tloyanaT_12670</name>
</gene>
<dbReference type="Pfam" id="PF08450">
    <property type="entry name" value="SGL"/>
    <property type="match status" value="1"/>
</dbReference>
<proteinExistence type="predicted"/>
<evidence type="ECO:0000313" key="3">
    <source>
        <dbReference type="Proteomes" id="UP001157134"/>
    </source>
</evidence>